<proteinExistence type="inferred from homology"/>
<dbReference type="GO" id="GO:0006935">
    <property type="term" value="P:chemotaxis"/>
    <property type="evidence" value="ECO:0007669"/>
    <property type="project" value="InterPro"/>
</dbReference>
<evidence type="ECO:0000259" key="8">
    <source>
        <dbReference type="Pfam" id="PF01618"/>
    </source>
</evidence>
<keyword evidence="6" id="KW-0813">Transport</keyword>
<name>A0A9D1MYJ2_9CLOT</name>
<feature type="transmembrane region" description="Helical" evidence="7">
    <location>
        <begin position="6"/>
        <end position="25"/>
    </location>
</feature>
<dbReference type="GO" id="GO:0015031">
    <property type="term" value="P:protein transport"/>
    <property type="evidence" value="ECO:0007669"/>
    <property type="project" value="UniProtKB-KW"/>
</dbReference>
<dbReference type="GO" id="GO:0071978">
    <property type="term" value="P:bacterial-type flagellum-dependent swarming motility"/>
    <property type="evidence" value="ECO:0007669"/>
    <property type="project" value="InterPro"/>
</dbReference>
<dbReference type="PANTHER" id="PTHR30433:SF3">
    <property type="entry name" value="MOTILITY PROTEIN A"/>
    <property type="match status" value="1"/>
</dbReference>
<evidence type="ECO:0000256" key="6">
    <source>
        <dbReference type="RuleBase" id="RU004057"/>
    </source>
</evidence>
<dbReference type="InterPro" id="IPR047055">
    <property type="entry name" value="MotA-like"/>
</dbReference>
<evidence type="ECO:0000256" key="4">
    <source>
        <dbReference type="ARBA" id="ARBA00022989"/>
    </source>
</evidence>
<reference evidence="9" key="1">
    <citation type="submission" date="2020-10" db="EMBL/GenBank/DDBJ databases">
        <authorList>
            <person name="Gilroy R."/>
        </authorList>
    </citation>
    <scope>NUCLEOTIDE SEQUENCE</scope>
    <source>
        <strain evidence="9">CHK154-7741</strain>
    </source>
</reference>
<dbReference type="EMBL" id="DVOD01000008">
    <property type="protein sequence ID" value="HIU91641.1"/>
    <property type="molecule type" value="Genomic_DNA"/>
</dbReference>
<evidence type="ECO:0000256" key="7">
    <source>
        <dbReference type="SAM" id="Phobius"/>
    </source>
</evidence>
<comment type="similarity">
    <text evidence="6">Belongs to the exbB/tolQ family.</text>
</comment>
<organism evidence="9 10">
    <name type="scientific">Candidatus Limenecus avicola</name>
    <dbReference type="NCBI Taxonomy" id="2840847"/>
    <lineage>
        <taxon>Bacteria</taxon>
        <taxon>Bacillati</taxon>
        <taxon>Bacillota</taxon>
        <taxon>Clostridia</taxon>
        <taxon>Eubacteriales</taxon>
        <taxon>Clostridiaceae</taxon>
        <taxon>Clostridiaceae incertae sedis</taxon>
        <taxon>Candidatus Limenecus</taxon>
    </lineage>
</organism>
<dbReference type="PANTHER" id="PTHR30433">
    <property type="entry name" value="CHEMOTAXIS PROTEIN MOTA"/>
    <property type="match status" value="1"/>
</dbReference>
<protein>
    <submittedName>
        <fullName evidence="9">MotA/TolQ/ExbB proton channel family protein</fullName>
    </submittedName>
</protein>
<comment type="caution">
    <text evidence="9">The sequence shown here is derived from an EMBL/GenBank/DDBJ whole genome shotgun (WGS) entry which is preliminary data.</text>
</comment>
<reference evidence="9" key="2">
    <citation type="journal article" date="2021" name="PeerJ">
        <title>Extensive microbial diversity within the chicken gut microbiome revealed by metagenomics and culture.</title>
        <authorList>
            <person name="Gilroy R."/>
            <person name="Ravi A."/>
            <person name="Getino M."/>
            <person name="Pursley I."/>
            <person name="Horton D.L."/>
            <person name="Alikhan N.F."/>
            <person name="Baker D."/>
            <person name="Gharbi K."/>
            <person name="Hall N."/>
            <person name="Watson M."/>
            <person name="Adriaenssens E.M."/>
            <person name="Foster-Nyarko E."/>
            <person name="Jarju S."/>
            <person name="Secka A."/>
            <person name="Antonio M."/>
            <person name="Oren A."/>
            <person name="Chaudhuri R.R."/>
            <person name="La Ragione R."/>
            <person name="Hildebrand F."/>
            <person name="Pallen M.J."/>
        </authorList>
    </citation>
    <scope>NUCLEOTIDE SEQUENCE</scope>
    <source>
        <strain evidence="9">CHK154-7741</strain>
    </source>
</reference>
<dbReference type="Pfam" id="PF01618">
    <property type="entry name" value="MotA_ExbB"/>
    <property type="match status" value="1"/>
</dbReference>
<evidence type="ECO:0000256" key="2">
    <source>
        <dbReference type="ARBA" id="ARBA00022475"/>
    </source>
</evidence>
<gene>
    <name evidence="9" type="ORF">IAD26_00755</name>
</gene>
<keyword evidence="2" id="KW-1003">Cell membrane</keyword>
<evidence type="ECO:0000313" key="9">
    <source>
        <dbReference type="EMBL" id="HIU91641.1"/>
    </source>
</evidence>
<dbReference type="GO" id="GO:0005886">
    <property type="term" value="C:plasma membrane"/>
    <property type="evidence" value="ECO:0007669"/>
    <property type="project" value="UniProtKB-SubCell"/>
</dbReference>
<evidence type="ECO:0000256" key="5">
    <source>
        <dbReference type="ARBA" id="ARBA00023136"/>
    </source>
</evidence>
<accession>A0A9D1MYJ2</accession>
<dbReference type="AlphaFoldDB" id="A0A9D1MYJ2"/>
<comment type="subcellular location">
    <subcellularLocation>
        <location evidence="1">Cell membrane</location>
        <topology evidence="1">Multi-pass membrane protein</topology>
    </subcellularLocation>
    <subcellularLocation>
        <location evidence="6">Membrane</location>
        <topology evidence="6">Multi-pass membrane protein</topology>
    </subcellularLocation>
</comment>
<evidence type="ECO:0000313" key="10">
    <source>
        <dbReference type="Proteomes" id="UP000886748"/>
    </source>
</evidence>
<evidence type="ECO:0000256" key="3">
    <source>
        <dbReference type="ARBA" id="ARBA00022692"/>
    </source>
</evidence>
<evidence type="ECO:0000256" key="1">
    <source>
        <dbReference type="ARBA" id="ARBA00004651"/>
    </source>
</evidence>
<dbReference type="InterPro" id="IPR002898">
    <property type="entry name" value="MotA_ExbB_proton_chnl"/>
</dbReference>
<sequence length="240" mass="26828">MVSLLQPSAFMIVLGGTFCAAVVNFKPSTLMTALRSSVDVFLERQPSQIKVIDEIIYLAHQAKMKGLFYLNNLVDDIQDPFLKRGVQLSIDFNNPQMIYDILKAEISYDEEEELINSRVFEALGGYAPTFGIVGAVFGLIQIMGYIQQPDILAQGIAVAFVSTLYGVGFANLLFLPVAGKLKMNTRERILLKEVVLQGIVSIQMEESPMVIEEKLVAYLKYHNKTHSIENKKQTGLYGLR</sequence>
<keyword evidence="4 7" id="KW-1133">Transmembrane helix</keyword>
<keyword evidence="5 7" id="KW-0472">Membrane</keyword>
<feature type="transmembrane region" description="Helical" evidence="7">
    <location>
        <begin position="123"/>
        <end position="146"/>
    </location>
</feature>
<dbReference type="Proteomes" id="UP000886748">
    <property type="component" value="Unassembled WGS sequence"/>
</dbReference>
<feature type="domain" description="MotA/TolQ/ExbB proton channel" evidence="8">
    <location>
        <begin position="75"/>
        <end position="190"/>
    </location>
</feature>
<keyword evidence="6" id="KW-0653">Protein transport</keyword>
<keyword evidence="3 7" id="KW-0812">Transmembrane</keyword>
<feature type="transmembrane region" description="Helical" evidence="7">
    <location>
        <begin position="152"/>
        <end position="178"/>
    </location>
</feature>